<dbReference type="EMBL" id="AEWX01000013">
    <property type="protein sequence ID" value="EGC20664.1"/>
    <property type="molecule type" value="Genomic_DNA"/>
</dbReference>
<evidence type="ECO:0000313" key="1">
    <source>
        <dbReference type="EMBL" id="EGC20664.1"/>
    </source>
</evidence>
<reference evidence="1 2" key="1">
    <citation type="submission" date="2011-01" db="EMBL/GenBank/DDBJ databases">
        <authorList>
            <person name="Muzny D."/>
            <person name="Qin X."/>
            <person name="Deng J."/>
            <person name="Jiang H."/>
            <person name="Liu Y."/>
            <person name="Qu J."/>
            <person name="Song X.-Z."/>
            <person name="Zhang L."/>
            <person name="Thornton R."/>
            <person name="Coyle M."/>
            <person name="Francisco L."/>
            <person name="Jackson L."/>
            <person name="Javaid M."/>
            <person name="Korchina V."/>
            <person name="Kovar C."/>
            <person name="Mata R."/>
            <person name="Mathew T."/>
            <person name="Ngo R."/>
            <person name="Nguyen L."/>
            <person name="Nguyen N."/>
            <person name="Okwuonu G."/>
            <person name="Ongeri F."/>
            <person name="Pham C."/>
            <person name="Simmons D."/>
            <person name="Wilczek-Boney K."/>
            <person name="Hale W."/>
            <person name="Jakkamsetti A."/>
            <person name="Pham P."/>
            <person name="Ruth R."/>
            <person name="San Lucas F."/>
            <person name="Warren J."/>
            <person name="Zhang J."/>
            <person name="Zhao Z."/>
            <person name="Zhou C."/>
            <person name="Zhu D."/>
            <person name="Lee S."/>
            <person name="Bess C."/>
            <person name="Blankenburg K."/>
            <person name="Forbes L."/>
            <person name="Fu Q."/>
            <person name="Gubbala S."/>
            <person name="Hirani K."/>
            <person name="Jayaseelan J.C."/>
            <person name="Lara F."/>
            <person name="Munidasa M."/>
            <person name="Palculict T."/>
            <person name="Patil S."/>
            <person name="Pu L.-L."/>
            <person name="Saada N."/>
            <person name="Tang L."/>
            <person name="Weissenberger G."/>
            <person name="Zhu Y."/>
            <person name="Hemphill L."/>
            <person name="Shang Y."/>
            <person name="Youmans B."/>
            <person name="Ayvaz T."/>
            <person name="Ross M."/>
            <person name="Santibanez J."/>
            <person name="Aqrawi P."/>
            <person name="Gross S."/>
            <person name="Joshi V."/>
            <person name="Fowler G."/>
            <person name="Nazareth L."/>
            <person name="Reid J."/>
            <person name="Worley K."/>
            <person name="Petrosino J."/>
            <person name="Highlander S."/>
            <person name="Gibbs R."/>
        </authorList>
    </citation>
    <scope>NUCLEOTIDE SEQUENCE [LARGE SCALE GENOMIC DNA]</scope>
    <source>
        <strain evidence="1 2">DSM 16608</strain>
    </source>
</reference>
<proteinExistence type="predicted"/>
<comment type="caution">
    <text evidence="1">The sequence shown here is derived from an EMBL/GenBank/DDBJ whole genome shotgun (WGS) entry which is preliminary data.</text>
</comment>
<dbReference type="HOGENOM" id="CLU_3220188_0_0_10"/>
<organism evidence="1 2">
    <name type="scientific">Prevotella multiformis DSM 16608</name>
    <dbReference type="NCBI Taxonomy" id="888743"/>
    <lineage>
        <taxon>Bacteria</taxon>
        <taxon>Pseudomonadati</taxon>
        <taxon>Bacteroidota</taxon>
        <taxon>Bacteroidia</taxon>
        <taxon>Bacteroidales</taxon>
        <taxon>Prevotellaceae</taxon>
        <taxon>Prevotella</taxon>
    </lineage>
</organism>
<sequence>MQNNKKKINDTIIIIRYLIFHPYLSVGGGRFEGLIRIGKRLTAV</sequence>
<gene>
    <name evidence="1" type="ORF">HMPREF9141_0911</name>
</gene>
<dbReference type="AlphaFoldDB" id="F0F5P5"/>
<accession>F0F5P5</accession>
<keyword evidence="2" id="KW-1185">Reference proteome</keyword>
<name>F0F5P5_9BACT</name>
<evidence type="ECO:0000313" key="2">
    <source>
        <dbReference type="Proteomes" id="UP000005697"/>
    </source>
</evidence>
<protein>
    <submittedName>
        <fullName evidence="1">Uncharacterized protein</fullName>
    </submittedName>
</protein>
<dbReference type="STRING" id="888743.HMPREF9141_0911"/>
<dbReference type="Proteomes" id="UP000005697">
    <property type="component" value="Unassembled WGS sequence"/>
</dbReference>